<dbReference type="InterPro" id="IPR024989">
    <property type="entry name" value="MFS_assoc_dom"/>
</dbReference>
<reference evidence="10" key="1">
    <citation type="journal article" date="2018" name="Algal Res.">
        <title>Characterization of plant carbon substrate utilization by Auxenochlorella protothecoides.</title>
        <authorList>
            <person name="Vogler B.W."/>
            <person name="Starkenburg S.R."/>
            <person name="Sudasinghe N."/>
            <person name="Schambach J.Y."/>
            <person name="Rollin J.A."/>
            <person name="Pattathil S."/>
            <person name="Barry A.N."/>
        </authorList>
    </citation>
    <scope>NUCLEOTIDE SEQUENCE [LARGE SCALE GENOMIC DNA]</scope>
    <source>
        <strain evidence="10">UTEX 25</strain>
    </source>
</reference>
<gene>
    <name evidence="9" type="ORF">APUTEX25_002175</name>
</gene>
<dbReference type="PANTHER" id="PTHR16172:SF41">
    <property type="entry name" value="MAJOR FACILITATOR SUPERFAMILY DOMAIN-CONTAINING PROTEIN 6-LIKE"/>
    <property type="match status" value="1"/>
</dbReference>
<feature type="region of interest" description="Disordered" evidence="6">
    <location>
        <begin position="361"/>
        <end position="431"/>
    </location>
</feature>
<keyword evidence="4 7" id="KW-1133">Transmembrane helix</keyword>
<dbReference type="SUPFAM" id="SSF103473">
    <property type="entry name" value="MFS general substrate transporter"/>
    <property type="match status" value="2"/>
</dbReference>
<evidence type="ECO:0000256" key="2">
    <source>
        <dbReference type="ARBA" id="ARBA00005241"/>
    </source>
</evidence>
<protein>
    <recommendedName>
        <fullName evidence="8">Major facilitator superfamily associated domain-containing protein</fullName>
    </recommendedName>
</protein>
<feature type="transmembrane region" description="Helical" evidence="7">
    <location>
        <begin position="793"/>
        <end position="811"/>
    </location>
</feature>
<comment type="similarity">
    <text evidence="2">Belongs to the major facilitator superfamily. MFSD6 family.</text>
</comment>
<dbReference type="GO" id="GO:0016020">
    <property type="term" value="C:membrane"/>
    <property type="evidence" value="ECO:0007669"/>
    <property type="project" value="UniProtKB-SubCell"/>
</dbReference>
<evidence type="ECO:0000313" key="9">
    <source>
        <dbReference type="EMBL" id="RMZ54589.1"/>
    </source>
</evidence>
<dbReference type="AlphaFoldDB" id="A0A3M7KXH7"/>
<feature type="compositionally biased region" description="Basic and acidic residues" evidence="6">
    <location>
        <begin position="276"/>
        <end position="286"/>
    </location>
</feature>
<feature type="region of interest" description="Disordered" evidence="6">
    <location>
        <begin position="447"/>
        <end position="530"/>
    </location>
</feature>
<feature type="domain" description="Major facilitator superfamily associated" evidence="8">
    <location>
        <begin position="651"/>
        <end position="821"/>
    </location>
</feature>
<dbReference type="PANTHER" id="PTHR16172">
    <property type="entry name" value="MAJOR FACILITATOR SUPERFAMILY DOMAIN-CONTAINING PROTEIN 6-LIKE"/>
    <property type="match status" value="1"/>
</dbReference>
<feature type="compositionally biased region" description="Acidic residues" evidence="6">
    <location>
        <begin position="374"/>
        <end position="385"/>
    </location>
</feature>
<evidence type="ECO:0000256" key="3">
    <source>
        <dbReference type="ARBA" id="ARBA00022692"/>
    </source>
</evidence>
<dbReference type="InterPro" id="IPR051717">
    <property type="entry name" value="MFS_MFSD6"/>
</dbReference>
<evidence type="ECO:0000256" key="7">
    <source>
        <dbReference type="SAM" id="Phobius"/>
    </source>
</evidence>
<comment type="subcellular location">
    <subcellularLocation>
        <location evidence="1">Membrane</location>
        <topology evidence="1">Multi-pass membrane protein</topology>
    </subcellularLocation>
</comment>
<feature type="transmembrane region" description="Helical" evidence="7">
    <location>
        <begin position="752"/>
        <end position="772"/>
    </location>
</feature>
<dbReference type="Pfam" id="PF12832">
    <property type="entry name" value="MFS_1_like"/>
    <property type="match status" value="2"/>
</dbReference>
<feature type="non-terminal residue" evidence="9">
    <location>
        <position position="1"/>
    </location>
</feature>
<feature type="region of interest" description="Disordered" evidence="6">
    <location>
        <begin position="175"/>
        <end position="214"/>
    </location>
</feature>
<dbReference type="Gene3D" id="1.20.1250.20">
    <property type="entry name" value="MFS general substrate transporter like domains"/>
    <property type="match status" value="2"/>
</dbReference>
<evidence type="ECO:0000256" key="4">
    <source>
        <dbReference type="ARBA" id="ARBA00022989"/>
    </source>
</evidence>
<keyword evidence="3 7" id="KW-0812">Transmembrane</keyword>
<sequence length="863" mass="89165">IWYGVSGGAPTFILPFLNIFYSDTLKFSAAQIGLLAAIRPWVSAPCGSIIAGLADRGRRHAVVLTACYLMATLVQGAMALAGSFPLQLLLTLLASAVWAPPQIISDACVMAASTSPGDYGRIRSLASLAWSVMAPVAGFVNGRWGIRAGIAAYTALALAALPAALNLPLEALQGSHGPASSSEAPGPKDVEDLHAPLLPPGTTEQEPPSPKVDVEAPRSSALASALAIVRYIESITEMGLVAPTPGLYGFAEVSGPFMQRHLAPPELVAGFEAEEEAQREASRHVEPASPSRLPTIREAPSQRSLPLPAESLPRDERTLREAASLLSASVPAALQRQPSLPRPISLGNLRGAGRAQRHVLATSEGPHASHWAIEESEVEDGDDEASYLTGQESGRDSDSDPAGSVQSAFPWSPRSGADTAAGPTPLFDLSRHESDVGDVDAALARPTQGLPALGSRKSSANAPLPPFKPAPVVAAPQAEDSKPGPDAGALGTTPATGKGMLRGAAEGQASALPCAPRMPPSTPPLLPSLPGSLAAAQAAIAPATMREAVRLEGASAPDAAGSYIINMLEGKLRRLARQARAERRAAQRAQRERQRARQAVAAGGESGAGEARDGPASTGPVPTDSDTASAADKAGLDSALVMELAPPGPPPSISLLLRDPEVVFFFVLTTVMGLGHGLIGSYLFMFIKHTGGSEALMGGVLMANALPELPVFFFFGRIAQRCTMTLLLFASCGVLALRLLLFPLLPLIGVRWVLAIETLHGITFALGWSACAMNSSKIAPPGLESTTQAIFQGLWTGVGTGLGGLVGGLLYHSQGPAAMFFAAGCLVAGASTLCALGMAWHRARVARASALLRAMSSANILAA</sequence>
<organism evidence="9 10">
    <name type="scientific">Auxenochlorella protothecoides</name>
    <name type="common">Green microalga</name>
    <name type="synonym">Chlorella protothecoides</name>
    <dbReference type="NCBI Taxonomy" id="3075"/>
    <lineage>
        <taxon>Eukaryota</taxon>
        <taxon>Viridiplantae</taxon>
        <taxon>Chlorophyta</taxon>
        <taxon>core chlorophytes</taxon>
        <taxon>Trebouxiophyceae</taxon>
        <taxon>Chlorellales</taxon>
        <taxon>Chlorellaceae</taxon>
        <taxon>Auxenochlorella</taxon>
    </lineage>
</organism>
<feature type="compositionally biased region" description="Basic and acidic residues" evidence="6">
    <location>
        <begin position="581"/>
        <end position="595"/>
    </location>
</feature>
<feature type="compositionally biased region" description="Pro residues" evidence="6">
    <location>
        <begin position="516"/>
        <end position="527"/>
    </location>
</feature>
<feature type="region of interest" description="Disordered" evidence="6">
    <location>
        <begin position="581"/>
        <end position="629"/>
    </location>
</feature>
<proteinExistence type="inferred from homology"/>
<evidence type="ECO:0000256" key="6">
    <source>
        <dbReference type="SAM" id="MobiDB-lite"/>
    </source>
</evidence>
<feature type="domain" description="Major facilitator superfamily associated" evidence="8">
    <location>
        <begin position="13"/>
        <end position="173"/>
    </location>
</feature>
<evidence type="ECO:0000259" key="8">
    <source>
        <dbReference type="Pfam" id="PF12832"/>
    </source>
</evidence>
<dbReference type="EMBL" id="QOKY01000175">
    <property type="protein sequence ID" value="RMZ54589.1"/>
    <property type="molecule type" value="Genomic_DNA"/>
</dbReference>
<keyword evidence="5 7" id="KW-0472">Membrane</keyword>
<feature type="transmembrane region" description="Helical" evidence="7">
    <location>
        <begin position="662"/>
        <end position="684"/>
    </location>
</feature>
<evidence type="ECO:0000256" key="5">
    <source>
        <dbReference type="ARBA" id="ARBA00023136"/>
    </source>
</evidence>
<feature type="region of interest" description="Disordered" evidence="6">
    <location>
        <begin position="273"/>
        <end position="313"/>
    </location>
</feature>
<feature type="transmembrane region" description="Helical" evidence="7">
    <location>
        <begin position="727"/>
        <end position="746"/>
    </location>
</feature>
<name>A0A3M7KXH7_AUXPR</name>
<feature type="transmembrane region" description="Helical" evidence="7">
    <location>
        <begin position="32"/>
        <end position="54"/>
    </location>
</feature>
<feature type="transmembrane region" description="Helical" evidence="7">
    <location>
        <begin position="696"/>
        <end position="715"/>
    </location>
</feature>
<feature type="transmembrane region" description="Helical" evidence="7">
    <location>
        <begin position="61"/>
        <end position="82"/>
    </location>
</feature>
<dbReference type="Proteomes" id="UP000279271">
    <property type="component" value="Unassembled WGS sequence"/>
</dbReference>
<dbReference type="InterPro" id="IPR036259">
    <property type="entry name" value="MFS_trans_sf"/>
</dbReference>
<accession>A0A3M7KXH7</accession>
<evidence type="ECO:0000256" key="1">
    <source>
        <dbReference type="ARBA" id="ARBA00004141"/>
    </source>
</evidence>
<evidence type="ECO:0000313" key="10">
    <source>
        <dbReference type="Proteomes" id="UP000279271"/>
    </source>
</evidence>
<comment type="caution">
    <text evidence="9">The sequence shown here is derived from an EMBL/GenBank/DDBJ whole genome shotgun (WGS) entry which is preliminary data.</text>
</comment>
<feature type="transmembrane region" description="Helical" evidence="7">
    <location>
        <begin position="817"/>
        <end position="840"/>
    </location>
</feature>